<dbReference type="GO" id="GO:0005743">
    <property type="term" value="C:mitochondrial inner membrane"/>
    <property type="evidence" value="ECO:0007669"/>
    <property type="project" value="UniProtKB-ARBA"/>
</dbReference>
<dbReference type="GO" id="GO:1902494">
    <property type="term" value="C:catalytic complex"/>
    <property type="evidence" value="ECO:0007669"/>
    <property type="project" value="UniProtKB-ARBA"/>
</dbReference>
<feature type="binding site" evidence="9">
    <location>
        <position position="117"/>
    </location>
    <ligand>
        <name>[2Fe-2S] cluster</name>
        <dbReference type="ChEBI" id="CHEBI:190135"/>
    </ligand>
</feature>
<dbReference type="Pfam" id="PF01257">
    <property type="entry name" value="2Fe-2S_thioredx"/>
    <property type="match status" value="1"/>
</dbReference>
<feature type="binding site" evidence="9">
    <location>
        <position position="158"/>
    </location>
    <ligand>
        <name>[2Fe-2S] cluster</name>
        <dbReference type="ChEBI" id="CHEBI:190135"/>
    </ligand>
</feature>
<keyword evidence="6 9" id="KW-0411">Iron-sulfur</keyword>
<evidence type="ECO:0000256" key="3">
    <source>
        <dbReference type="ARBA" id="ARBA00022723"/>
    </source>
</evidence>
<dbReference type="Gene3D" id="3.40.30.10">
    <property type="entry name" value="Glutaredoxin"/>
    <property type="match status" value="1"/>
</dbReference>
<keyword evidence="7" id="KW-0520">NAD</keyword>
<keyword evidence="3 9" id="KW-0479">Metal-binding</keyword>
<dbReference type="FunFam" id="3.40.30.10:FF:000022">
    <property type="entry name" value="NADH dehydrogenase flavoprotein 2, mitochondrial"/>
    <property type="match status" value="1"/>
</dbReference>
<dbReference type="GO" id="GO:0046872">
    <property type="term" value="F:metal ion binding"/>
    <property type="evidence" value="ECO:0007669"/>
    <property type="project" value="UniProtKB-KW"/>
</dbReference>
<dbReference type="GO" id="GO:0098796">
    <property type="term" value="C:membrane protein complex"/>
    <property type="evidence" value="ECO:0007669"/>
    <property type="project" value="UniProtKB-ARBA"/>
</dbReference>
<proteinExistence type="inferred from homology"/>
<feature type="binding site" evidence="9">
    <location>
        <position position="162"/>
    </location>
    <ligand>
        <name>[2Fe-2S] cluster</name>
        <dbReference type="ChEBI" id="CHEBI:190135"/>
    </ligand>
</feature>
<dbReference type="SUPFAM" id="SSF52833">
    <property type="entry name" value="Thioredoxin-like"/>
    <property type="match status" value="1"/>
</dbReference>
<evidence type="ECO:0000256" key="5">
    <source>
        <dbReference type="ARBA" id="ARBA00023004"/>
    </source>
</evidence>
<feature type="binding site" evidence="9">
    <location>
        <position position="122"/>
    </location>
    <ligand>
        <name>[2Fe-2S] cluster</name>
        <dbReference type="ChEBI" id="CHEBI:190135"/>
    </ligand>
</feature>
<sequence>MFRGRLPATFAFVRHFGGEMRHHNTEVNHSRIPWDFTQESYKKIDEIMAKFPASRRRSGVIPLLHLAQVQNGGWIPVTAMFKIAKICEVPPMDVFETVTFYAMYNRKPVGKYHIQFCVTTPCQITGCDALIEATEHKLGIKMGGTTKDGLFTIGEMECMGCCVNAPMIVVSDYSNPPNFSYDFFEDLNEESLFKILDNLRDGRPVKVGSQLPNRVWCEPAGSDKDKTSLRLETPPGPYCRDIDAAKK</sequence>
<comment type="cofactor">
    <cofactor evidence="8">
        <name>[2Fe-2S] cluster</name>
        <dbReference type="ChEBI" id="CHEBI:190135"/>
    </cofactor>
</comment>
<dbReference type="GO" id="GO:0003954">
    <property type="term" value="F:NADH dehydrogenase activity"/>
    <property type="evidence" value="ECO:0007669"/>
    <property type="project" value="TreeGrafter"/>
</dbReference>
<dbReference type="InterPro" id="IPR002023">
    <property type="entry name" value="NuoE-like"/>
</dbReference>
<protein>
    <recommendedName>
        <fullName evidence="11">NADH dehydrogenase [ubiquinone] flavoprotein 2, mitochondrial</fullName>
    </recommendedName>
</protein>
<dbReference type="PANTHER" id="PTHR10371">
    <property type="entry name" value="NADH DEHYDROGENASE UBIQUINONE FLAVOPROTEIN 2, MITOCHONDRIAL"/>
    <property type="match status" value="1"/>
</dbReference>
<evidence type="ECO:0008006" key="11">
    <source>
        <dbReference type="Google" id="ProtNLM"/>
    </source>
</evidence>
<dbReference type="NCBIfam" id="TIGR01958">
    <property type="entry name" value="nuoE_fam"/>
    <property type="match status" value="1"/>
</dbReference>
<evidence type="ECO:0000256" key="1">
    <source>
        <dbReference type="ARBA" id="ARBA00010643"/>
    </source>
</evidence>
<gene>
    <name evidence="10" type="ORF">NDES1114_LOCUS31825</name>
</gene>
<dbReference type="GO" id="GO:0051537">
    <property type="term" value="F:2 iron, 2 sulfur cluster binding"/>
    <property type="evidence" value="ECO:0007669"/>
    <property type="project" value="UniProtKB-KW"/>
</dbReference>
<evidence type="ECO:0000256" key="9">
    <source>
        <dbReference type="PIRSR" id="PIRSR000216-1"/>
    </source>
</evidence>
<name>A0A7S1QVG0_NEODS</name>
<comment type="similarity">
    <text evidence="1">Belongs to the complex I 24 kDa subunit family.</text>
</comment>
<reference evidence="10" key="1">
    <citation type="submission" date="2021-01" db="EMBL/GenBank/DDBJ databases">
        <authorList>
            <person name="Corre E."/>
            <person name="Pelletier E."/>
            <person name="Niang G."/>
            <person name="Scheremetjew M."/>
            <person name="Finn R."/>
            <person name="Kale V."/>
            <person name="Holt S."/>
            <person name="Cochrane G."/>
            <person name="Meng A."/>
            <person name="Brown T."/>
            <person name="Cohen L."/>
        </authorList>
    </citation>
    <scope>NUCLEOTIDE SEQUENCE</scope>
    <source>
        <strain evidence="10">CCAP 1951/1</strain>
    </source>
</reference>
<organism evidence="10">
    <name type="scientific">Neobodo designis</name>
    <name type="common">Flagellated protozoan</name>
    <name type="synonym">Bodo designis</name>
    <dbReference type="NCBI Taxonomy" id="312471"/>
    <lineage>
        <taxon>Eukaryota</taxon>
        <taxon>Discoba</taxon>
        <taxon>Euglenozoa</taxon>
        <taxon>Kinetoplastea</taxon>
        <taxon>Metakinetoplastina</taxon>
        <taxon>Neobodonida</taxon>
        <taxon>Neobodo</taxon>
    </lineage>
</organism>
<dbReference type="Gene3D" id="1.10.10.1590">
    <property type="entry name" value="NADH-quinone oxidoreductase subunit E"/>
    <property type="match status" value="1"/>
</dbReference>
<dbReference type="CDD" id="cd03064">
    <property type="entry name" value="TRX_Fd_NuoE"/>
    <property type="match status" value="1"/>
</dbReference>
<keyword evidence="2 9" id="KW-0001">2Fe-2S</keyword>
<dbReference type="InterPro" id="IPR042128">
    <property type="entry name" value="NuoE_dom"/>
</dbReference>
<dbReference type="InterPro" id="IPR041921">
    <property type="entry name" value="NuoE_N"/>
</dbReference>
<dbReference type="AlphaFoldDB" id="A0A7S1QVG0"/>
<dbReference type="GO" id="GO:0008137">
    <property type="term" value="F:NADH dehydrogenase (ubiquinone) activity"/>
    <property type="evidence" value="ECO:0007669"/>
    <property type="project" value="UniProtKB-ARBA"/>
</dbReference>
<evidence type="ECO:0000256" key="6">
    <source>
        <dbReference type="ARBA" id="ARBA00023014"/>
    </source>
</evidence>
<dbReference type="PROSITE" id="PS01099">
    <property type="entry name" value="COMPLEX1_24K"/>
    <property type="match status" value="1"/>
</dbReference>
<dbReference type="InterPro" id="IPR036249">
    <property type="entry name" value="Thioredoxin-like_sf"/>
</dbReference>
<comment type="cofactor">
    <cofactor evidence="9">
        <name>[2Fe-2S] cluster</name>
        <dbReference type="ChEBI" id="CHEBI:190135"/>
    </cofactor>
    <text evidence="9">Binds 1 [2Fe-2S] cluster.</text>
</comment>
<evidence type="ECO:0000256" key="4">
    <source>
        <dbReference type="ARBA" id="ARBA00022967"/>
    </source>
</evidence>
<evidence type="ECO:0000256" key="2">
    <source>
        <dbReference type="ARBA" id="ARBA00022714"/>
    </source>
</evidence>
<keyword evidence="4" id="KW-1278">Translocase</keyword>
<evidence type="ECO:0000256" key="8">
    <source>
        <dbReference type="ARBA" id="ARBA00034078"/>
    </source>
</evidence>
<dbReference type="GO" id="GO:0006120">
    <property type="term" value="P:mitochondrial electron transport, NADH to ubiquinone"/>
    <property type="evidence" value="ECO:0007669"/>
    <property type="project" value="UniProtKB-ARBA"/>
</dbReference>
<evidence type="ECO:0000256" key="7">
    <source>
        <dbReference type="ARBA" id="ARBA00023027"/>
    </source>
</evidence>
<keyword evidence="5 9" id="KW-0408">Iron</keyword>
<dbReference type="PIRSF" id="PIRSF000216">
    <property type="entry name" value="NADH_DH_24kDa"/>
    <property type="match status" value="1"/>
</dbReference>
<dbReference type="EMBL" id="HBGF01047581">
    <property type="protein sequence ID" value="CAD9149089.1"/>
    <property type="molecule type" value="Transcribed_RNA"/>
</dbReference>
<dbReference type="PANTHER" id="PTHR10371:SF3">
    <property type="entry name" value="NADH DEHYDROGENASE [UBIQUINONE] FLAVOPROTEIN 2, MITOCHONDRIAL"/>
    <property type="match status" value="1"/>
</dbReference>
<dbReference type="FunFam" id="1.10.10.1590:FF:000001">
    <property type="entry name" value="NADH-quinone oxidoreductase subunit E"/>
    <property type="match status" value="1"/>
</dbReference>
<accession>A0A7S1QVG0</accession>
<evidence type="ECO:0000313" key="10">
    <source>
        <dbReference type="EMBL" id="CAD9149089.1"/>
    </source>
</evidence>